<name>C9LRJ3_SELS3</name>
<dbReference type="AlphaFoldDB" id="C9LRJ3"/>
<dbReference type="Proteomes" id="UP000003505">
    <property type="component" value="Unassembled WGS sequence"/>
</dbReference>
<reference evidence="1 2" key="1">
    <citation type="submission" date="2009-09" db="EMBL/GenBank/DDBJ databases">
        <authorList>
            <person name="Weinstock G."/>
            <person name="Sodergren E."/>
            <person name="Clifton S."/>
            <person name="Fulton L."/>
            <person name="Fulton B."/>
            <person name="Courtney L."/>
            <person name="Fronick C."/>
            <person name="Harrison M."/>
            <person name="Strong C."/>
            <person name="Farmer C."/>
            <person name="Delahaunty K."/>
            <person name="Markovic C."/>
            <person name="Hall O."/>
            <person name="Minx P."/>
            <person name="Tomlinson C."/>
            <person name="Mitreva M."/>
            <person name="Nelson J."/>
            <person name="Hou S."/>
            <person name="Wollam A."/>
            <person name="Pepin K.H."/>
            <person name="Johnson M."/>
            <person name="Bhonagiri V."/>
            <person name="Nash W.E."/>
            <person name="Warren W."/>
            <person name="Chinwalla A."/>
            <person name="Mardis E.R."/>
            <person name="Wilson R.K."/>
        </authorList>
    </citation>
    <scope>NUCLEOTIDE SEQUENCE [LARGE SCALE GENOMIC DNA]</scope>
    <source>
        <strain evidence="2">ATCC 35185 / DSM 20758 / VPI D19B-28</strain>
    </source>
</reference>
<protein>
    <submittedName>
        <fullName evidence="1">Uncharacterized protein</fullName>
    </submittedName>
</protein>
<comment type="caution">
    <text evidence="1">The sequence shown here is derived from an EMBL/GenBank/DDBJ whole genome shotgun (WGS) entry which is preliminary data.</text>
</comment>
<gene>
    <name evidence="1" type="ORF">SELSPUOL_00059</name>
</gene>
<proteinExistence type="predicted"/>
<organism evidence="1 2">
    <name type="scientific">Selenomonas sputigena (strain ATCC 35185 / DSM 20758 / CCUG 44933 / VPI D19B-28)</name>
    <dbReference type="NCBI Taxonomy" id="546271"/>
    <lineage>
        <taxon>Bacteria</taxon>
        <taxon>Bacillati</taxon>
        <taxon>Bacillota</taxon>
        <taxon>Negativicutes</taxon>
        <taxon>Selenomonadales</taxon>
        <taxon>Selenomonadaceae</taxon>
        <taxon>Selenomonas</taxon>
    </lineage>
</organism>
<accession>C9LRJ3</accession>
<evidence type="ECO:0000313" key="1">
    <source>
        <dbReference type="EMBL" id="EEX78459.1"/>
    </source>
</evidence>
<evidence type="ECO:0000313" key="2">
    <source>
        <dbReference type="Proteomes" id="UP000003505"/>
    </source>
</evidence>
<sequence length="60" mass="7327">MKAKNKWRYSLCHYLTEKTKKKKRLRVLVMPAARQARQQKSSWKKSVAEKQWTEFAVLRF</sequence>
<dbReference type="EMBL" id="ACKP02000002">
    <property type="protein sequence ID" value="EEX78459.1"/>
    <property type="molecule type" value="Genomic_DNA"/>
</dbReference>